<sequence>MDSLKPIEGLDAPIIGKFLKYLHNIIAHVSYNLAMLTMTYEYKLEPTAEQIESIEQTLDICRSVWNFALRQRKDWCASRKSPINACSIQSEYIISADEPFPNYHKQAKQLTQAKKLYPHLKTVHSQVLQQTLRTLDRAWDDMKARGFGWPRFKNKYRMRSFVFPQLGKDPIRDDGIKFPKLGWVKWRQSRPIPFGFQVKQARIVRKASGYFVMLSLQLNVNVSSPMPHGHPRGLDLGFDTDGFNFRGNLGNRVLKFVATSDGEEIKRPRFLITLQRKLKLLQRRLKNKQKGSNNRYKLNQKIARLHQRISDTRKDWHFKLAHHLCDGAGMIFVVGEACPKAHTGKKTLDIRFHHCDECGYRTTRDVAASQVLRNRGLNAVGQTVVENVCGLEATGSIGHDTLVGTGRSRKPNSRELGIPSLKVTEHREVA</sequence>
<evidence type="ECO:0000256" key="1">
    <source>
        <dbReference type="SAM" id="MobiDB-lite"/>
    </source>
</evidence>
<evidence type="ECO:0000313" key="4">
    <source>
        <dbReference type="EMBL" id="EGJ34202.1"/>
    </source>
</evidence>
<dbReference type="InterPro" id="IPR001959">
    <property type="entry name" value="Transposase"/>
</dbReference>
<dbReference type="AlphaFoldDB" id="F4XNE3"/>
<name>F4XNE3_9CYAN</name>
<dbReference type="Pfam" id="PF01385">
    <property type="entry name" value="OrfB_IS605"/>
    <property type="match status" value="1"/>
</dbReference>
<dbReference type="eggNOG" id="COG0675">
    <property type="taxonomic scope" value="Bacteria"/>
</dbReference>
<dbReference type="EMBL" id="GL890840">
    <property type="protein sequence ID" value="EGJ34202.1"/>
    <property type="molecule type" value="Genomic_DNA"/>
</dbReference>
<evidence type="ECO:0000259" key="3">
    <source>
        <dbReference type="Pfam" id="PF12323"/>
    </source>
</evidence>
<gene>
    <name evidence="4" type="ORF">LYNGBM3L_24090</name>
</gene>
<accession>F4XNE3</accession>
<dbReference type="HOGENOM" id="CLU_032903_0_1_3"/>
<dbReference type="InterPro" id="IPR021027">
    <property type="entry name" value="Transposase_put_HTH"/>
</dbReference>
<feature type="domain" description="Transposase putative helix-turn-helix" evidence="3">
    <location>
        <begin position="35"/>
        <end position="80"/>
    </location>
</feature>
<evidence type="ECO:0000259" key="2">
    <source>
        <dbReference type="Pfam" id="PF01385"/>
    </source>
</evidence>
<organism evidence="4 5">
    <name type="scientific">Moorena producens 3L</name>
    <dbReference type="NCBI Taxonomy" id="489825"/>
    <lineage>
        <taxon>Bacteria</taxon>
        <taxon>Bacillati</taxon>
        <taxon>Cyanobacteriota</taxon>
        <taxon>Cyanophyceae</taxon>
        <taxon>Coleofasciculales</taxon>
        <taxon>Coleofasciculaceae</taxon>
        <taxon>Moorena</taxon>
    </lineage>
</organism>
<protein>
    <submittedName>
        <fullName evidence="4">Transposase</fullName>
    </submittedName>
</protein>
<dbReference type="NCBIfam" id="NF040570">
    <property type="entry name" value="guided_TnpB"/>
    <property type="match status" value="1"/>
</dbReference>
<proteinExistence type="predicted"/>
<evidence type="ECO:0000313" key="5">
    <source>
        <dbReference type="Proteomes" id="UP000003959"/>
    </source>
</evidence>
<dbReference type="Pfam" id="PF12323">
    <property type="entry name" value="HTH_OrfB_IS605"/>
    <property type="match status" value="1"/>
</dbReference>
<reference evidence="5" key="1">
    <citation type="journal article" date="2011" name="Proc. Natl. Acad. Sci. U.S.A.">
        <title>Genomic insights into the physiology and ecology of the marine filamentous cyanobacterium Lyngbya majuscula.</title>
        <authorList>
            <person name="Jones A.C."/>
            <person name="Monroe E.A."/>
            <person name="Podell S."/>
            <person name="Hess W.R."/>
            <person name="Klages S."/>
            <person name="Esquenazi E."/>
            <person name="Niessen S."/>
            <person name="Hoover H."/>
            <person name="Rothmann M."/>
            <person name="Lasken R.S."/>
            <person name="Yates J.R.III."/>
            <person name="Reinhardt R."/>
            <person name="Kube M."/>
            <person name="Burkart M.D."/>
            <person name="Allen E.E."/>
            <person name="Dorrestein P.C."/>
            <person name="Gerwick W.H."/>
            <person name="Gerwick L."/>
        </authorList>
    </citation>
    <scope>NUCLEOTIDE SEQUENCE [LARGE SCALE GENOMIC DNA]</scope>
    <source>
        <strain evidence="5">3L</strain>
    </source>
</reference>
<feature type="domain" description="Probable transposase IS891/IS1136/IS1341" evidence="2">
    <location>
        <begin position="255"/>
        <end position="331"/>
    </location>
</feature>
<keyword evidence="5" id="KW-1185">Reference proteome</keyword>
<feature type="region of interest" description="Disordered" evidence="1">
    <location>
        <begin position="400"/>
        <end position="430"/>
    </location>
</feature>
<dbReference type="Proteomes" id="UP000003959">
    <property type="component" value="Unassembled WGS sequence"/>
</dbReference>